<evidence type="ECO:0000256" key="1">
    <source>
        <dbReference type="SAM" id="MobiDB-lite"/>
    </source>
</evidence>
<dbReference type="RefSeq" id="XP_018251832.1">
    <property type="nucleotide sequence ID" value="XM_018392270.1"/>
</dbReference>
<feature type="region of interest" description="Disordered" evidence="1">
    <location>
        <begin position="269"/>
        <end position="305"/>
    </location>
</feature>
<dbReference type="OrthoDB" id="4227485at2759"/>
<evidence type="ECO:0000313" key="2">
    <source>
        <dbReference type="EMBL" id="KNB13787.1"/>
    </source>
</evidence>
<dbReference type="KEGG" id="fox:FOXG_12476"/>
<dbReference type="EMBL" id="DS231713">
    <property type="protein sequence ID" value="KNB13787.1"/>
    <property type="molecule type" value="Genomic_DNA"/>
</dbReference>
<dbReference type="VEuPathDB" id="FungiDB:FOXG_12476"/>
<feature type="compositionally biased region" description="Basic residues" evidence="1">
    <location>
        <begin position="279"/>
        <end position="293"/>
    </location>
</feature>
<gene>
    <name evidence="2" type="ORF">FOXG_12476</name>
</gene>
<sequence length="643" mass="73589">MEEAFSRRRRLDDERSRKFLGIAALDPRVVVGSFVATNDSLSSTGIKSNHMSAVVDRSRFDASLVSARIDMEALRKNDGNVVELDFEPETHIQCLSTVRSDLASYSPFTPGRQRYPIKLYSSDLSEEARADIIEEQVCEQQQSSDGELFYRLSLHWGTYKNDVSPPDNKWLDELLRYLRRIDHFWSQICPTSEIKRKVDAATIEILDNQAPGSVQEAFDQKDLFINLEDAQRDLVWTRILEATRDRTVPTVHSFFRNLGYLGAVAYSMDRLRDPPPSKRPTKDRRQKRKKRPEFKRDSQKKVSLRQGFQDGFQKDAMDNRVIQASENCYKMVHAEHIDGFELGYQTLWAFCLRWHPMLPRLESDHRVIGETDQEQSVLAHFAKLAHRIGFRSSRINDIQQQSTATGLANKQEPSKKALENMRHMLFVPNFYNTTAEMLAFPPFFVQRSLYLDIFSSCQADAITTMLCTGLQEQDHIIVEAQNERRLEDNVERCLGQQLAEARDTISQLRNSLKALQVEHAICGGLKAELEKCSLASLKQAQDAEFSRSVLQQQLHDLQHSRSKGQWAASGHRKLLQSNENDQQPLQAGPDQEKATAGGNTPLALPDSDMPDWDLDVSNEAPTYQWSSSQEDLDIRLEVQRLLA</sequence>
<reference evidence="2" key="1">
    <citation type="submission" date="2007-04" db="EMBL/GenBank/DDBJ databases">
        <authorList>
            <consortium name="The Broad Institute Genome Sequencing Platform"/>
            <person name="Birren B."/>
            <person name="Lander E."/>
            <person name="Galagan J."/>
            <person name="Nusbaum C."/>
            <person name="Devon K."/>
            <person name="Ma L.-J."/>
            <person name="Jaffe D."/>
            <person name="Butler J."/>
            <person name="Alvarez P."/>
            <person name="Gnerre S."/>
            <person name="Grabherr M."/>
            <person name="Kleber M."/>
            <person name="Mauceli E."/>
            <person name="Brockman W."/>
            <person name="MacCallum I.A."/>
            <person name="Young S."/>
            <person name="LaButti K."/>
            <person name="DeCaprio D."/>
            <person name="Crawford M."/>
            <person name="Koehrsen M."/>
            <person name="Engels R."/>
            <person name="Montgomery P."/>
            <person name="Pearson M."/>
            <person name="Howarth C."/>
            <person name="Larson L."/>
            <person name="White J."/>
            <person name="O'Leary S."/>
            <person name="Kodira C."/>
            <person name="Zeng Q."/>
            <person name="Yandava C."/>
            <person name="Alvarado L."/>
            <person name="Kistler C."/>
            <person name="Shim W.-B."/>
            <person name="Kang S."/>
            <person name="Woloshuk C."/>
        </authorList>
    </citation>
    <scope>NUCLEOTIDE SEQUENCE</scope>
    <source>
        <strain evidence="2">4287</strain>
    </source>
</reference>
<feature type="region of interest" description="Disordered" evidence="1">
    <location>
        <begin position="581"/>
        <end position="629"/>
    </location>
</feature>
<dbReference type="Proteomes" id="UP000009097">
    <property type="component" value="Unassembled WGS sequence"/>
</dbReference>
<feature type="compositionally biased region" description="Polar residues" evidence="1">
    <location>
        <begin position="619"/>
        <end position="629"/>
    </location>
</feature>
<dbReference type="GeneID" id="28953808"/>
<dbReference type="InterPro" id="IPR022198">
    <property type="entry name" value="DUF3723"/>
</dbReference>
<reference evidence="2" key="2">
    <citation type="journal article" date="2010" name="Nature">
        <title>Comparative genomics reveals mobile pathogenicity chromosomes in Fusarium.</title>
        <authorList>
            <person name="Ma L.J."/>
            <person name="van der Does H.C."/>
            <person name="Borkovich K.A."/>
            <person name="Coleman J.J."/>
            <person name="Daboussi M.J."/>
            <person name="Di Pietro A."/>
            <person name="Dufresne M."/>
            <person name="Freitag M."/>
            <person name="Grabherr M."/>
            <person name="Henrissat B."/>
            <person name="Houterman P.M."/>
            <person name="Kang S."/>
            <person name="Shim W.B."/>
            <person name="Woloshuk C."/>
            <person name="Xie X."/>
            <person name="Xu J.R."/>
            <person name="Antoniw J."/>
            <person name="Baker S.E."/>
            <person name="Bluhm B.H."/>
            <person name="Breakspear A."/>
            <person name="Brown D.W."/>
            <person name="Butchko R.A."/>
            <person name="Chapman S."/>
            <person name="Coulson R."/>
            <person name="Coutinho P.M."/>
            <person name="Danchin E.G."/>
            <person name="Diener A."/>
            <person name="Gale L.R."/>
            <person name="Gardiner D.M."/>
            <person name="Goff S."/>
            <person name="Hammond-Kosack K.E."/>
            <person name="Hilburn K."/>
            <person name="Hua-Van A."/>
            <person name="Jonkers W."/>
            <person name="Kazan K."/>
            <person name="Kodira C.D."/>
            <person name="Koehrsen M."/>
            <person name="Kumar L."/>
            <person name="Lee Y.H."/>
            <person name="Li L."/>
            <person name="Manners J.M."/>
            <person name="Miranda-Saavedra D."/>
            <person name="Mukherjee M."/>
            <person name="Park G."/>
            <person name="Park J."/>
            <person name="Park S.Y."/>
            <person name="Proctor R.H."/>
            <person name="Regev A."/>
            <person name="Ruiz-Roldan M.C."/>
            <person name="Sain D."/>
            <person name="Sakthikumar S."/>
            <person name="Sykes S."/>
            <person name="Schwartz D.C."/>
            <person name="Turgeon B.G."/>
            <person name="Wapinski I."/>
            <person name="Yoder O."/>
            <person name="Young S."/>
            <person name="Zeng Q."/>
            <person name="Zhou S."/>
            <person name="Galagan J."/>
            <person name="Cuomo C.A."/>
            <person name="Kistler H.C."/>
            <person name="Rep M."/>
        </authorList>
    </citation>
    <scope>NUCLEOTIDE SEQUENCE [LARGE SCALE GENOMIC DNA]</scope>
    <source>
        <strain evidence="2">4287</strain>
    </source>
</reference>
<proteinExistence type="predicted"/>
<name>A0A0J9WS74_FUSO4</name>
<dbReference type="Pfam" id="PF12520">
    <property type="entry name" value="DUF3723"/>
    <property type="match status" value="2"/>
</dbReference>
<protein>
    <submittedName>
        <fullName evidence="2">Uncharacterized protein</fullName>
    </submittedName>
</protein>
<evidence type="ECO:0000313" key="3">
    <source>
        <dbReference type="Proteomes" id="UP000009097"/>
    </source>
</evidence>
<dbReference type="AlphaFoldDB" id="A0A0J9WS74"/>
<accession>A0A0J9WS74</accession>
<organism evidence="2 3">
    <name type="scientific">Fusarium oxysporum f. sp. lycopersici (strain 4287 / CBS 123668 / FGSC 9935 / NRRL 34936)</name>
    <name type="common">Fusarium vascular wilt of tomato</name>
    <dbReference type="NCBI Taxonomy" id="426428"/>
    <lineage>
        <taxon>Eukaryota</taxon>
        <taxon>Fungi</taxon>
        <taxon>Dikarya</taxon>
        <taxon>Ascomycota</taxon>
        <taxon>Pezizomycotina</taxon>
        <taxon>Sordariomycetes</taxon>
        <taxon>Hypocreomycetidae</taxon>
        <taxon>Hypocreales</taxon>
        <taxon>Nectriaceae</taxon>
        <taxon>Fusarium</taxon>
        <taxon>Fusarium oxysporum species complex</taxon>
    </lineage>
</organism>